<dbReference type="Gene3D" id="2.60.40.150">
    <property type="entry name" value="C2 domain"/>
    <property type="match status" value="1"/>
</dbReference>
<evidence type="ECO:0000313" key="1">
    <source>
        <dbReference type="EMBL" id="VDP95950.1"/>
    </source>
</evidence>
<evidence type="ECO:0000313" key="3">
    <source>
        <dbReference type="WBParaSite" id="ECPE_0001830401-mRNA-1"/>
    </source>
</evidence>
<keyword evidence="2" id="KW-1185">Reference proteome</keyword>
<dbReference type="Proteomes" id="UP000272942">
    <property type="component" value="Unassembled WGS sequence"/>
</dbReference>
<dbReference type="PANTHER" id="PTHR21574:SF0">
    <property type="entry name" value="CENTROSOMAL PROTEIN OF 120 KDA"/>
    <property type="match status" value="1"/>
</dbReference>
<dbReference type="GO" id="GO:0005813">
    <property type="term" value="C:centrosome"/>
    <property type="evidence" value="ECO:0007669"/>
    <property type="project" value="TreeGrafter"/>
</dbReference>
<dbReference type="GO" id="GO:1903724">
    <property type="term" value="P:positive regulation of centriole elongation"/>
    <property type="evidence" value="ECO:0007669"/>
    <property type="project" value="TreeGrafter"/>
</dbReference>
<proteinExistence type="predicted"/>
<protein>
    <submittedName>
        <fullName evidence="3">DUF1963 domain-containing protein</fullName>
    </submittedName>
</protein>
<evidence type="ECO:0000313" key="2">
    <source>
        <dbReference type="Proteomes" id="UP000272942"/>
    </source>
</evidence>
<dbReference type="InterPro" id="IPR039893">
    <property type="entry name" value="CEP120-like"/>
</dbReference>
<dbReference type="PANTHER" id="PTHR21574">
    <property type="entry name" value="CENTROSOMAL PROTEIN OF 120 KDA"/>
    <property type="match status" value="1"/>
</dbReference>
<dbReference type="InterPro" id="IPR035892">
    <property type="entry name" value="C2_domain_sf"/>
</dbReference>
<accession>A0A183BGB9</accession>
<name>A0A183BGB9_9TREM</name>
<gene>
    <name evidence="1" type="ORF">ECPE_LOCUS18254</name>
</gene>
<dbReference type="OrthoDB" id="332250at2759"/>
<dbReference type="EMBL" id="UZAN01076313">
    <property type="protein sequence ID" value="VDP95950.1"/>
    <property type="molecule type" value="Genomic_DNA"/>
</dbReference>
<reference evidence="1 2" key="2">
    <citation type="submission" date="2018-11" db="EMBL/GenBank/DDBJ databases">
        <authorList>
            <consortium name="Pathogen Informatics"/>
        </authorList>
    </citation>
    <scope>NUCLEOTIDE SEQUENCE [LARGE SCALE GENOMIC DNA]</scope>
    <source>
        <strain evidence="1 2">Egypt</strain>
    </source>
</reference>
<sequence length="100" mass="11561">MPHKNEPKLEQELAWELDKASLRQHRLQRSPLKVQLFAVDSRTPVKEPVGYFMLDLRSCSTNKNNPAVFCGLYLDSDGQEVVLDPKVKTGEYFFCNIDEF</sequence>
<organism evidence="3">
    <name type="scientific">Echinostoma caproni</name>
    <dbReference type="NCBI Taxonomy" id="27848"/>
    <lineage>
        <taxon>Eukaryota</taxon>
        <taxon>Metazoa</taxon>
        <taxon>Spiralia</taxon>
        <taxon>Lophotrochozoa</taxon>
        <taxon>Platyhelminthes</taxon>
        <taxon>Trematoda</taxon>
        <taxon>Digenea</taxon>
        <taxon>Plagiorchiida</taxon>
        <taxon>Echinostomata</taxon>
        <taxon>Echinostomatoidea</taxon>
        <taxon>Echinostomatidae</taxon>
        <taxon>Echinostoma</taxon>
    </lineage>
</organism>
<dbReference type="WBParaSite" id="ECPE_0001830401-mRNA-1">
    <property type="protein sequence ID" value="ECPE_0001830401-mRNA-1"/>
    <property type="gene ID" value="ECPE_0001830401"/>
</dbReference>
<dbReference type="AlphaFoldDB" id="A0A183BGB9"/>
<reference evidence="3" key="1">
    <citation type="submission" date="2016-06" db="UniProtKB">
        <authorList>
            <consortium name="WormBaseParasite"/>
        </authorList>
    </citation>
    <scope>IDENTIFICATION</scope>
</reference>